<dbReference type="OrthoDB" id="6183023at2"/>
<dbReference type="RefSeq" id="WP_139148728.1">
    <property type="nucleotide sequence ID" value="NZ_CP043420.1"/>
</dbReference>
<dbReference type="KEGG" id="kuy:FY550_15465"/>
<evidence type="ECO:0000313" key="2">
    <source>
        <dbReference type="Proteomes" id="UP000322553"/>
    </source>
</evidence>
<keyword evidence="2" id="KW-1185">Reference proteome</keyword>
<dbReference type="EMBL" id="CP043420">
    <property type="protein sequence ID" value="QEL12399.1"/>
    <property type="molecule type" value="Genomic_DNA"/>
</dbReference>
<reference evidence="1 2" key="1">
    <citation type="submission" date="2019-08" db="EMBL/GenBank/DDBJ databases">
        <title>Complete genome sequence of Kushneria sp. YCWA18, a halophilic phosphate-solubilizing bacterium isolated from Daqiao saltern in China.</title>
        <authorList>
            <person name="Du G.-X."/>
            <person name="Qu L.-Y."/>
        </authorList>
    </citation>
    <scope>NUCLEOTIDE SEQUENCE [LARGE SCALE GENOMIC DNA]</scope>
    <source>
        <strain evidence="1 2">YCWA18</strain>
    </source>
</reference>
<gene>
    <name evidence="1" type="ORF">FY550_15465</name>
</gene>
<dbReference type="AlphaFoldDB" id="A0A5C1A5J1"/>
<sequence length="105" mass="12086">MSDMSEVREVNWETPGHEGVQEHYSDLWFLKQKPEKGSIITARYEGASVRMEVLERPDAETSIARVIGIQPDDTSPRDTHKGLKLGERVRVPDSRRAFVRYSEED</sequence>
<dbReference type="Proteomes" id="UP000322553">
    <property type="component" value="Chromosome"/>
</dbReference>
<proteinExistence type="predicted"/>
<protein>
    <submittedName>
        <fullName evidence="1">Uncharacterized protein</fullName>
    </submittedName>
</protein>
<organism evidence="1 2">
    <name type="scientific">Kushneria phosphatilytica</name>
    <dbReference type="NCBI Taxonomy" id="657387"/>
    <lineage>
        <taxon>Bacteria</taxon>
        <taxon>Pseudomonadati</taxon>
        <taxon>Pseudomonadota</taxon>
        <taxon>Gammaproteobacteria</taxon>
        <taxon>Oceanospirillales</taxon>
        <taxon>Halomonadaceae</taxon>
        <taxon>Kushneria</taxon>
    </lineage>
</organism>
<evidence type="ECO:0000313" key="1">
    <source>
        <dbReference type="EMBL" id="QEL12399.1"/>
    </source>
</evidence>
<name>A0A5C1A5J1_9GAMM</name>
<accession>A0A5C1A5J1</accession>